<evidence type="ECO:0000313" key="2">
    <source>
        <dbReference type="EMBL" id="TYC61127.1"/>
    </source>
</evidence>
<dbReference type="Proteomes" id="UP000389128">
    <property type="component" value="Unassembled WGS sequence"/>
</dbReference>
<gene>
    <name evidence="2" type="ORF">ETQ85_03470</name>
</gene>
<feature type="domain" description="Flagellar hook-length control protein-like C-terminal" evidence="1">
    <location>
        <begin position="280"/>
        <end position="350"/>
    </location>
</feature>
<proteinExistence type="predicted"/>
<organism evidence="2 3">
    <name type="scientific">Zoogloea oleivorans</name>
    <dbReference type="NCBI Taxonomy" id="1552750"/>
    <lineage>
        <taxon>Bacteria</taxon>
        <taxon>Pseudomonadati</taxon>
        <taxon>Pseudomonadota</taxon>
        <taxon>Betaproteobacteria</taxon>
        <taxon>Rhodocyclales</taxon>
        <taxon>Zoogloeaceae</taxon>
        <taxon>Zoogloea</taxon>
    </lineage>
</organism>
<sequence length="355" mass="37100">MIPSDLASRLRMLSEASFFSGEPTVAPLARVKGISANLPDFTPGQRITASLQATSQDNIYKARIEGRDVILSLPQSVKAGDSLELVVSHITPQAVFATLAQPAADTTSRAALSQTGKLISFMLTGQPAAQAPSLNGGAALLPSAPQTTAATAQLASNLGAAIAESGLFYESHQARWLSGQIDTASLLKEPQGRESTALLKTVSTASPDVAEKTASPTAALTTAATKADTVPVAERLLPLVHQQLDAIATHQLAWQGQIWPGQTMEWEIEDPARDDNGSGNEPDTSWNTTLRLTLPSLGGVEARLHLTPAGIAIRLIADDSATRNTLQAAESRLADALAAANVPLTGMVAELRQAP</sequence>
<accession>A0A6C2D4D1</accession>
<dbReference type="EMBL" id="SDKK01000003">
    <property type="protein sequence ID" value="TYC61127.1"/>
    <property type="molecule type" value="Genomic_DNA"/>
</dbReference>
<keyword evidence="3" id="KW-1185">Reference proteome</keyword>
<keyword evidence="2" id="KW-0969">Cilium</keyword>
<dbReference type="InterPro" id="IPR021136">
    <property type="entry name" value="Flagellar_hook_control-like_C"/>
</dbReference>
<dbReference type="OrthoDB" id="5296742at2"/>
<reference evidence="2 3" key="1">
    <citation type="submission" date="2019-01" db="EMBL/GenBank/DDBJ databases">
        <title>Zoogloea oleivorans genome sequencing and assembly.</title>
        <authorList>
            <person name="Tancsics A."/>
            <person name="Farkas M."/>
            <person name="Kriszt B."/>
            <person name="Maroti G."/>
            <person name="Horvath B."/>
        </authorList>
    </citation>
    <scope>NUCLEOTIDE SEQUENCE [LARGE SCALE GENOMIC DNA]</scope>
    <source>
        <strain evidence="2 3">Buc</strain>
    </source>
</reference>
<keyword evidence="2" id="KW-0282">Flagellum</keyword>
<evidence type="ECO:0000313" key="3">
    <source>
        <dbReference type="Proteomes" id="UP000389128"/>
    </source>
</evidence>
<keyword evidence="2" id="KW-0966">Cell projection</keyword>
<dbReference type="InterPro" id="IPR038610">
    <property type="entry name" value="FliK-like_C_sf"/>
</dbReference>
<dbReference type="Pfam" id="PF02120">
    <property type="entry name" value="Flg_hook"/>
    <property type="match status" value="1"/>
</dbReference>
<dbReference type="Gene3D" id="3.30.750.140">
    <property type="match status" value="1"/>
</dbReference>
<comment type="caution">
    <text evidence="2">The sequence shown here is derived from an EMBL/GenBank/DDBJ whole genome shotgun (WGS) entry which is preliminary data.</text>
</comment>
<dbReference type="RefSeq" id="WP_148577662.1">
    <property type="nucleotide sequence ID" value="NZ_SDKK01000003.1"/>
</dbReference>
<dbReference type="AlphaFoldDB" id="A0A6C2D4D1"/>
<evidence type="ECO:0000259" key="1">
    <source>
        <dbReference type="Pfam" id="PF02120"/>
    </source>
</evidence>
<protein>
    <submittedName>
        <fullName evidence="2">Flagellar hook-length control protein FliK</fullName>
    </submittedName>
</protein>
<name>A0A6C2D4D1_9RHOO</name>